<accession>A0ABM5TQP6</accession>
<proteinExistence type="predicted"/>
<feature type="transmembrane region" description="Helical" evidence="1">
    <location>
        <begin position="56"/>
        <end position="76"/>
    </location>
</feature>
<evidence type="ECO:0000313" key="2">
    <source>
        <dbReference type="EMBL" id="AKJ13366.1"/>
    </source>
</evidence>
<feature type="transmembrane region" description="Helical" evidence="1">
    <location>
        <begin position="155"/>
        <end position="173"/>
    </location>
</feature>
<gene>
    <name evidence="2" type="ORF">ABB07_26055</name>
</gene>
<protein>
    <recommendedName>
        <fullName evidence="4">ABC transporter permease</fullName>
    </recommendedName>
</protein>
<feature type="transmembrane region" description="Helical" evidence="1">
    <location>
        <begin position="180"/>
        <end position="203"/>
    </location>
</feature>
<feature type="transmembrane region" description="Helical" evidence="1">
    <location>
        <begin position="21"/>
        <end position="44"/>
    </location>
</feature>
<evidence type="ECO:0000313" key="3">
    <source>
        <dbReference type="Proteomes" id="UP000035366"/>
    </source>
</evidence>
<feature type="transmembrane region" description="Helical" evidence="1">
    <location>
        <begin position="223"/>
        <end position="245"/>
    </location>
</feature>
<keyword evidence="1" id="KW-0472">Membrane</keyword>
<feature type="transmembrane region" description="Helical" evidence="1">
    <location>
        <begin position="97"/>
        <end position="116"/>
    </location>
</feature>
<keyword evidence="3" id="KW-1185">Reference proteome</keyword>
<dbReference type="Proteomes" id="UP000035366">
    <property type="component" value="Chromosome"/>
</dbReference>
<evidence type="ECO:0008006" key="4">
    <source>
        <dbReference type="Google" id="ProtNLM"/>
    </source>
</evidence>
<organism evidence="2 3">
    <name type="scientific">Streptomyces incarnatus</name>
    <dbReference type="NCBI Taxonomy" id="665007"/>
    <lineage>
        <taxon>Bacteria</taxon>
        <taxon>Bacillati</taxon>
        <taxon>Actinomycetota</taxon>
        <taxon>Actinomycetes</taxon>
        <taxon>Kitasatosporales</taxon>
        <taxon>Streptomycetaceae</taxon>
        <taxon>Streptomyces</taxon>
    </lineage>
</organism>
<reference evidence="2 3" key="1">
    <citation type="journal article" date="2015" name="ISME J.">
        <title>Draft Genome Sequence of Streptomyces incarnatus NRRL8089, which Produces the Nucleoside Antibiotic Sinefungin.</title>
        <authorList>
            <person name="Oshima K."/>
            <person name="Hattori M."/>
            <person name="Shimizu H."/>
            <person name="Fukuda K."/>
            <person name="Nemoto M."/>
            <person name="Inagaki K."/>
            <person name="Tamura T."/>
        </authorList>
    </citation>
    <scope>NUCLEOTIDE SEQUENCE [LARGE SCALE GENOMIC DNA]</scope>
    <source>
        <strain evidence="2 3">NRRL 8089</strain>
    </source>
</reference>
<dbReference type="RefSeq" id="WP_208901037.1">
    <property type="nucleotide sequence ID" value="NZ_CP011497.1"/>
</dbReference>
<dbReference type="Pfam" id="PF12730">
    <property type="entry name" value="ABC2_membrane_4"/>
    <property type="match status" value="1"/>
</dbReference>
<keyword evidence="1" id="KW-0812">Transmembrane</keyword>
<evidence type="ECO:0000256" key="1">
    <source>
        <dbReference type="SAM" id="Phobius"/>
    </source>
</evidence>
<name>A0ABM5TQP6_9ACTN</name>
<sequence>MLNAVIRAYRSERVKTLRPRLLVPLLTGTCALAAVAAATTVVLTRSGTTSGGPLRPLQTAASLLCLILMAVAATSVTNEYRHGTWRTLLVRLPSRPALLLGKVAGLALLALLVALTTSLTTGTTTWITAGLRRLDTSAWATGAAWLDCLSVSVRVLAALTVATVYGAAAGLLMRSAGAALSVIFTWILVGESVLTAVAASQGWTVSGRLPGSCLTRLASDPHWAPAALSATAWGALLLTASIWHLTRTTRLT</sequence>
<dbReference type="EMBL" id="CP011497">
    <property type="protein sequence ID" value="AKJ13366.1"/>
    <property type="molecule type" value="Genomic_DNA"/>
</dbReference>
<keyword evidence="1" id="KW-1133">Transmembrane helix</keyword>